<dbReference type="InterPro" id="IPR000700">
    <property type="entry name" value="PAS-assoc_C"/>
</dbReference>
<evidence type="ECO:0000259" key="9">
    <source>
        <dbReference type="PROSITE" id="PS50113"/>
    </source>
</evidence>
<dbReference type="Pfam" id="PF02518">
    <property type="entry name" value="HATPase_c"/>
    <property type="match status" value="1"/>
</dbReference>
<dbReference type="PROSITE" id="PS50109">
    <property type="entry name" value="HIS_KIN"/>
    <property type="match status" value="1"/>
</dbReference>
<protein>
    <recommendedName>
        <fullName evidence="2">histidine kinase</fullName>
        <ecNumber evidence="2">2.7.13.3</ecNumber>
    </recommendedName>
</protein>
<keyword evidence="11" id="KW-1185">Reference proteome</keyword>
<dbReference type="SMART" id="SM00388">
    <property type="entry name" value="HisKA"/>
    <property type="match status" value="1"/>
</dbReference>
<dbReference type="Pfam" id="PF08448">
    <property type="entry name" value="PAS_4"/>
    <property type="match status" value="1"/>
</dbReference>
<dbReference type="PROSITE" id="PS50112">
    <property type="entry name" value="PAS"/>
    <property type="match status" value="1"/>
</dbReference>
<organism evidence="10 11">
    <name type="scientific">Halosegnis rubeus</name>
    <dbReference type="NCBI Taxonomy" id="2212850"/>
    <lineage>
        <taxon>Archaea</taxon>
        <taxon>Methanobacteriati</taxon>
        <taxon>Methanobacteriota</taxon>
        <taxon>Stenosarchaea group</taxon>
        <taxon>Halobacteria</taxon>
        <taxon>Halobacteriales</taxon>
        <taxon>Natronomonadaceae</taxon>
        <taxon>Halosegnis</taxon>
    </lineage>
</organism>
<keyword evidence="3" id="KW-0597">Phosphoprotein</keyword>
<dbReference type="GO" id="GO:0000155">
    <property type="term" value="F:phosphorelay sensor kinase activity"/>
    <property type="evidence" value="ECO:0007669"/>
    <property type="project" value="InterPro"/>
</dbReference>
<dbReference type="AlphaFoldDB" id="A0A5N5U6E6"/>
<evidence type="ECO:0000259" key="7">
    <source>
        <dbReference type="PROSITE" id="PS50109"/>
    </source>
</evidence>
<evidence type="ECO:0000256" key="1">
    <source>
        <dbReference type="ARBA" id="ARBA00000085"/>
    </source>
</evidence>
<name>A0A5N5U6E6_9EURY</name>
<dbReference type="PRINTS" id="PR00344">
    <property type="entry name" value="BCTRLSENSOR"/>
</dbReference>
<dbReference type="Gene3D" id="1.10.287.130">
    <property type="match status" value="1"/>
</dbReference>
<dbReference type="InterPro" id="IPR000014">
    <property type="entry name" value="PAS"/>
</dbReference>
<dbReference type="Gene3D" id="3.30.450.20">
    <property type="entry name" value="PAS domain"/>
    <property type="match status" value="2"/>
</dbReference>
<dbReference type="EC" id="2.7.13.3" evidence="2"/>
<dbReference type="InterPro" id="IPR004358">
    <property type="entry name" value="Sig_transdc_His_kin-like_C"/>
</dbReference>
<dbReference type="NCBIfam" id="TIGR00229">
    <property type="entry name" value="sensory_box"/>
    <property type="match status" value="2"/>
</dbReference>
<dbReference type="InterPro" id="IPR036097">
    <property type="entry name" value="HisK_dim/P_sf"/>
</dbReference>
<comment type="caution">
    <text evidence="10">The sequence shown here is derived from an EMBL/GenBank/DDBJ whole genome shotgun (WGS) entry which is preliminary data.</text>
</comment>
<dbReference type="Proteomes" id="UP000326865">
    <property type="component" value="Unassembled WGS sequence"/>
</dbReference>
<dbReference type="CDD" id="cd00082">
    <property type="entry name" value="HisKA"/>
    <property type="match status" value="1"/>
</dbReference>
<dbReference type="InterPro" id="IPR003661">
    <property type="entry name" value="HisK_dim/P_dom"/>
</dbReference>
<evidence type="ECO:0000256" key="6">
    <source>
        <dbReference type="ARBA" id="ARBA00023012"/>
    </source>
</evidence>
<evidence type="ECO:0000256" key="2">
    <source>
        <dbReference type="ARBA" id="ARBA00012438"/>
    </source>
</evidence>
<evidence type="ECO:0000259" key="8">
    <source>
        <dbReference type="PROSITE" id="PS50112"/>
    </source>
</evidence>
<dbReference type="SUPFAM" id="SSF55785">
    <property type="entry name" value="PYP-like sensor domain (PAS domain)"/>
    <property type="match status" value="2"/>
</dbReference>
<dbReference type="InterPro" id="IPR013656">
    <property type="entry name" value="PAS_4"/>
</dbReference>
<dbReference type="InterPro" id="IPR036890">
    <property type="entry name" value="HATPase_C_sf"/>
</dbReference>
<proteinExistence type="predicted"/>
<dbReference type="SUPFAM" id="SSF55874">
    <property type="entry name" value="ATPase domain of HSP90 chaperone/DNA topoisomerase II/histidine kinase"/>
    <property type="match status" value="1"/>
</dbReference>
<evidence type="ECO:0000313" key="10">
    <source>
        <dbReference type="EMBL" id="KAB7513461.1"/>
    </source>
</evidence>
<dbReference type="EMBL" id="QKKZ01000004">
    <property type="protein sequence ID" value="KAB7513461.1"/>
    <property type="molecule type" value="Genomic_DNA"/>
</dbReference>
<dbReference type="SMART" id="SM00387">
    <property type="entry name" value="HATPase_c"/>
    <property type="match status" value="1"/>
</dbReference>
<dbReference type="SMART" id="SM00091">
    <property type="entry name" value="PAS"/>
    <property type="match status" value="2"/>
</dbReference>
<dbReference type="PANTHER" id="PTHR43711">
    <property type="entry name" value="TWO-COMPONENT HISTIDINE KINASE"/>
    <property type="match status" value="1"/>
</dbReference>
<dbReference type="SUPFAM" id="SSF47384">
    <property type="entry name" value="Homodimeric domain of signal transducing histidine kinase"/>
    <property type="match status" value="1"/>
</dbReference>
<dbReference type="CDD" id="cd00130">
    <property type="entry name" value="PAS"/>
    <property type="match status" value="2"/>
</dbReference>
<dbReference type="Gene3D" id="3.30.565.10">
    <property type="entry name" value="Histidine kinase-like ATPase, C-terminal domain"/>
    <property type="match status" value="1"/>
</dbReference>
<dbReference type="CDD" id="cd00075">
    <property type="entry name" value="HATPase"/>
    <property type="match status" value="1"/>
</dbReference>
<evidence type="ECO:0000256" key="5">
    <source>
        <dbReference type="ARBA" id="ARBA00022777"/>
    </source>
</evidence>
<dbReference type="PROSITE" id="PS50113">
    <property type="entry name" value="PAC"/>
    <property type="match status" value="1"/>
</dbReference>
<dbReference type="InterPro" id="IPR003594">
    <property type="entry name" value="HATPase_dom"/>
</dbReference>
<comment type="catalytic activity">
    <reaction evidence="1">
        <text>ATP + protein L-histidine = ADP + protein N-phospho-L-histidine.</text>
        <dbReference type="EC" id="2.7.13.3"/>
    </reaction>
</comment>
<feature type="domain" description="PAC" evidence="9">
    <location>
        <begin position="245"/>
        <end position="295"/>
    </location>
</feature>
<feature type="domain" description="Histidine kinase" evidence="7">
    <location>
        <begin position="306"/>
        <end position="498"/>
    </location>
</feature>
<keyword evidence="4" id="KW-0808">Transferase</keyword>
<evidence type="ECO:0000256" key="4">
    <source>
        <dbReference type="ARBA" id="ARBA00022679"/>
    </source>
</evidence>
<dbReference type="PANTHER" id="PTHR43711:SF1">
    <property type="entry name" value="HISTIDINE KINASE 1"/>
    <property type="match status" value="1"/>
</dbReference>
<sequence length="498" mass="54194">MRLVVSVWGDITLVNRRLVFPVGLNRGSQLRRPRTVAVRRSTDEHGGEPTAQQLLRAITGGPNATLVVDETETIHFAGGGVESLFGYAPEELIGESVELLVPTEFTDQHHAAMARYLDTGTRHLDWDGVGLVAQHRDGHTVPVDVSLSDTETESGRLLAATFRTQSSRESSERFDTHRAFSASVFENVNDAVIVATPDGEVLDANPATSDLLRRDYADLVATPVFELLGDENTEFGLAVPFEDGDSAEVTVERGDGDRVVLDLSVADIMHEGETAYLLTGRDVTDRVDREEELARQNERLDRFTSIVSHDLRNPLSVAHANAPLVADDRTEYIDDVLDGLRDMSDLIDDLLTLARNGEMLREREPVTLESVARDAWDSVDREGDVTLELDGDTVVEGDPDRIEQALVNLFANAVTHGRADATKPLTVTVGTTDDGFYVADDGVGIPAESADKVFEHGHTTAEQGTGYGLSIVSEIIGAHGWGISLADAETGTRFEVRT</sequence>
<evidence type="ECO:0000313" key="11">
    <source>
        <dbReference type="Proteomes" id="UP000326865"/>
    </source>
</evidence>
<keyword evidence="5" id="KW-0418">Kinase</keyword>
<accession>A0A5N5U6E6</accession>
<keyword evidence="6" id="KW-0902">Two-component regulatory system</keyword>
<dbReference type="Pfam" id="PF13426">
    <property type="entry name" value="PAS_9"/>
    <property type="match status" value="1"/>
</dbReference>
<dbReference type="InterPro" id="IPR005467">
    <property type="entry name" value="His_kinase_dom"/>
</dbReference>
<reference evidence="10 11" key="1">
    <citation type="submission" date="2019-10" db="EMBL/GenBank/DDBJ databases">
        <title>Unraveling microbial dark matter from salterns through culturing: the case of the genus Halosegnis.</title>
        <authorList>
            <person name="Duran-Viseras A."/>
            <person name="Andrei A.-S."/>
            <person name="Vera-Gargallo B."/>
            <person name="Ghai R."/>
            <person name="Sanchez-Porro C."/>
            <person name="Ventosa A."/>
        </authorList>
    </citation>
    <scope>NUCLEOTIDE SEQUENCE [LARGE SCALE GENOMIC DNA]</scope>
    <source>
        <strain evidence="10 11">F18-79</strain>
    </source>
</reference>
<feature type="domain" description="PAS" evidence="8">
    <location>
        <begin position="50"/>
        <end position="120"/>
    </location>
</feature>
<dbReference type="InterPro" id="IPR035965">
    <property type="entry name" value="PAS-like_dom_sf"/>
</dbReference>
<evidence type="ECO:0000256" key="3">
    <source>
        <dbReference type="ARBA" id="ARBA00022553"/>
    </source>
</evidence>
<dbReference type="InterPro" id="IPR050736">
    <property type="entry name" value="Sensor_HK_Regulatory"/>
</dbReference>
<gene>
    <name evidence="10" type="ORF">DM867_10820</name>
</gene>
<dbReference type="Pfam" id="PF00512">
    <property type="entry name" value="HisKA"/>
    <property type="match status" value="1"/>
</dbReference>